<dbReference type="EMBL" id="HBJA01120570">
    <property type="protein sequence ID" value="CAE0830210.1"/>
    <property type="molecule type" value="Transcribed_RNA"/>
</dbReference>
<feature type="transmembrane region" description="Helical" evidence="9">
    <location>
        <begin position="64"/>
        <end position="91"/>
    </location>
</feature>
<feature type="transmembrane region" description="Helical" evidence="9">
    <location>
        <begin position="103"/>
        <end position="123"/>
    </location>
</feature>
<proteinExistence type="inferred from homology"/>
<evidence type="ECO:0000256" key="2">
    <source>
        <dbReference type="ARBA" id="ARBA00004651"/>
    </source>
</evidence>
<evidence type="ECO:0000313" key="10">
    <source>
        <dbReference type="EMBL" id="CAE0830210.1"/>
    </source>
</evidence>
<protein>
    <submittedName>
        <fullName evidence="10">Uncharacterized protein</fullName>
    </submittedName>
</protein>
<keyword evidence="5" id="KW-1003">Cell membrane</keyword>
<name>A0A7S4GA97_9EUGL</name>
<evidence type="ECO:0000256" key="6">
    <source>
        <dbReference type="ARBA" id="ARBA00022692"/>
    </source>
</evidence>
<keyword evidence="6 9" id="KW-0812">Transmembrane</keyword>
<evidence type="ECO:0000256" key="8">
    <source>
        <dbReference type="ARBA" id="ARBA00023136"/>
    </source>
</evidence>
<reference evidence="10" key="1">
    <citation type="submission" date="2021-01" db="EMBL/GenBank/DDBJ databases">
        <authorList>
            <person name="Corre E."/>
            <person name="Pelletier E."/>
            <person name="Niang G."/>
            <person name="Scheremetjew M."/>
            <person name="Finn R."/>
            <person name="Kale V."/>
            <person name="Holt S."/>
            <person name="Cochrane G."/>
            <person name="Meng A."/>
            <person name="Brown T."/>
            <person name="Cohen L."/>
        </authorList>
    </citation>
    <scope>NUCLEOTIDE SEQUENCE</scope>
    <source>
        <strain evidence="10">CCMP1594</strain>
    </source>
</reference>
<dbReference type="Pfam" id="PF06237">
    <property type="entry name" value="SLC52_ribofla_tr"/>
    <property type="match status" value="1"/>
</dbReference>
<feature type="transmembrane region" description="Helical" evidence="9">
    <location>
        <begin position="129"/>
        <end position="146"/>
    </location>
</feature>
<comment type="similarity">
    <text evidence="3">Belongs to the riboflavin transporter family.</text>
</comment>
<evidence type="ECO:0000256" key="3">
    <source>
        <dbReference type="ARBA" id="ARBA00006366"/>
    </source>
</evidence>
<dbReference type="GO" id="GO:0032217">
    <property type="term" value="F:riboflavin transmembrane transporter activity"/>
    <property type="evidence" value="ECO:0007669"/>
    <property type="project" value="InterPro"/>
</dbReference>
<dbReference type="InterPro" id="IPR009357">
    <property type="entry name" value="Riboflavin_transptr"/>
</dbReference>
<dbReference type="AlphaFoldDB" id="A0A7S4GA97"/>
<comment type="catalytic activity">
    <reaction evidence="1">
        <text>riboflavin(in) = riboflavin(out)</text>
        <dbReference type="Rhea" id="RHEA:35015"/>
        <dbReference type="ChEBI" id="CHEBI:57986"/>
    </reaction>
</comment>
<keyword evidence="8 9" id="KW-0472">Membrane</keyword>
<evidence type="ECO:0000256" key="7">
    <source>
        <dbReference type="ARBA" id="ARBA00022989"/>
    </source>
</evidence>
<sequence length="227" mass="24954">MAVLTVASLAAFTAIHKCYTPSDPGESQTRLHADSRMESEYSRESEYSDDSPRTALAGKWATDLWWSLTALAVVSALQNGVYPSLLTFAFLKYPAGNDWLSHYLVTSFLIAPLPPALVGLVQLPYPRTLLSAILALSSYVVWAAYCDRQSLQFGHADYGGMVIMAVLVVAQALIGYFKTYLFFTFKATHSPRQHAAVYKCGGYAIQAGSCAASFTMLLLVRLQVFRQ</sequence>
<evidence type="ECO:0000256" key="9">
    <source>
        <dbReference type="SAM" id="Phobius"/>
    </source>
</evidence>
<keyword evidence="7 9" id="KW-1133">Transmembrane helix</keyword>
<feature type="transmembrane region" description="Helical" evidence="9">
    <location>
        <begin position="158"/>
        <end position="183"/>
    </location>
</feature>
<keyword evidence="4" id="KW-0813">Transport</keyword>
<evidence type="ECO:0000256" key="4">
    <source>
        <dbReference type="ARBA" id="ARBA00022448"/>
    </source>
</evidence>
<evidence type="ECO:0000256" key="1">
    <source>
        <dbReference type="ARBA" id="ARBA00000215"/>
    </source>
</evidence>
<feature type="transmembrane region" description="Helical" evidence="9">
    <location>
        <begin position="203"/>
        <end position="222"/>
    </location>
</feature>
<dbReference type="GO" id="GO:0005886">
    <property type="term" value="C:plasma membrane"/>
    <property type="evidence" value="ECO:0007669"/>
    <property type="project" value="UniProtKB-SubCell"/>
</dbReference>
<evidence type="ECO:0000256" key="5">
    <source>
        <dbReference type="ARBA" id="ARBA00022475"/>
    </source>
</evidence>
<gene>
    <name evidence="10" type="ORF">EGYM00163_LOCUS41490</name>
</gene>
<comment type="subcellular location">
    <subcellularLocation>
        <location evidence="2">Cell membrane</location>
        <topology evidence="2">Multi-pass membrane protein</topology>
    </subcellularLocation>
</comment>
<organism evidence="10">
    <name type="scientific">Eutreptiella gymnastica</name>
    <dbReference type="NCBI Taxonomy" id="73025"/>
    <lineage>
        <taxon>Eukaryota</taxon>
        <taxon>Discoba</taxon>
        <taxon>Euglenozoa</taxon>
        <taxon>Euglenida</taxon>
        <taxon>Spirocuta</taxon>
        <taxon>Euglenophyceae</taxon>
        <taxon>Eutreptiales</taxon>
        <taxon>Eutreptiaceae</taxon>
        <taxon>Eutreptiella</taxon>
    </lineage>
</organism>
<accession>A0A7S4GA97</accession>